<dbReference type="GO" id="GO:0004519">
    <property type="term" value="F:endonuclease activity"/>
    <property type="evidence" value="ECO:0007669"/>
    <property type="project" value="InterPro"/>
</dbReference>
<dbReference type="GO" id="GO:0003677">
    <property type="term" value="F:DNA binding"/>
    <property type="evidence" value="ECO:0007669"/>
    <property type="project" value="InterPro"/>
</dbReference>
<organism evidence="2 3">
    <name type="scientific">Gluconacetobacter johannae</name>
    <dbReference type="NCBI Taxonomy" id="112140"/>
    <lineage>
        <taxon>Bacteria</taxon>
        <taxon>Pseudomonadati</taxon>
        <taxon>Pseudomonadota</taxon>
        <taxon>Alphaproteobacteria</taxon>
        <taxon>Acetobacterales</taxon>
        <taxon>Acetobacteraceae</taxon>
        <taxon>Gluconacetobacter</taxon>
    </lineage>
</organism>
<gene>
    <name evidence="2" type="ORF">HLH21_11730</name>
</gene>
<reference evidence="2 3" key="1">
    <citation type="submission" date="2020-04" db="EMBL/GenBank/DDBJ databases">
        <title>Description of novel Gluconacetobacter.</title>
        <authorList>
            <person name="Sombolestani A."/>
        </authorList>
    </citation>
    <scope>NUCLEOTIDE SEQUENCE [LARGE SCALE GENOMIC DNA]</scope>
    <source>
        <strain evidence="2 3">LMG 21312</strain>
    </source>
</reference>
<evidence type="ECO:0000313" key="3">
    <source>
        <dbReference type="Proteomes" id="UP000561066"/>
    </source>
</evidence>
<sequence>MAALEFTEIPLAQSGPDRDRFELFAREFLIAEGFRIVEQPDRGADGGRDIIVEEDRLGPGGANVVRWLVSCKHKAHSGTSVTPADEPNVRDRLGTHRCHGFVAFYSTLPSSGLGQTLSALRPPLEYLQLDSDAIERKLLDSPRGRVLAARYMPRSFNRWIQASHAAALPSSPSTDPQYSANRFFLRPPHDDLKSARAEAAERGAMVFIVVYDPDHPTRSKLDFSLGYFMEYQTTKRLVDQHFVAVVGPSNDPALGALVPEDNPLELCLWVVLAPDGEILRREGVYANPDEGMKRVRAVVAQVEASR</sequence>
<dbReference type="RefSeq" id="WP_182943942.1">
    <property type="nucleotide sequence ID" value="NZ_JABEQH010000015.1"/>
</dbReference>
<dbReference type="InterPro" id="IPR007560">
    <property type="entry name" value="Restrct_endonuc_IV_Mrr"/>
</dbReference>
<dbReference type="GO" id="GO:0009307">
    <property type="term" value="P:DNA restriction-modification system"/>
    <property type="evidence" value="ECO:0007669"/>
    <property type="project" value="InterPro"/>
</dbReference>
<protein>
    <recommendedName>
        <fullName evidence="1">Restriction endonuclease type IV Mrr domain-containing protein</fullName>
    </recommendedName>
</protein>
<dbReference type="EMBL" id="JABEQH010000015">
    <property type="protein sequence ID" value="MBB2176589.1"/>
    <property type="molecule type" value="Genomic_DNA"/>
</dbReference>
<dbReference type="Proteomes" id="UP000561066">
    <property type="component" value="Unassembled WGS sequence"/>
</dbReference>
<evidence type="ECO:0000259" key="1">
    <source>
        <dbReference type="Pfam" id="PF04471"/>
    </source>
</evidence>
<evidence type="ECO:0000313" key="2">
    <source>
        <dbReference type="EMBL" id="MBB2176589.1"/>
    </source>
</evidence>
<dbReference type="AlphaFoldDB" id="A0A7W4J8F5"/>
<proteinExistence type="predicted"/>
<comment type="caution">
    <text evidence="2">The sequence shown here is derived from an EMBL/GenBank/DDBJ whole genome shotgun (WGS) entry which is preliminary data.</text>
</comment>
<accession>A0A7W4J8F5</accession>
<keyword evidence="3" id="KW-1185">Reference proteome</keyword>
<feature type="domain" description="Restriction endonuclease type IV Mrr" evidence="1">
    <location>
        <begin position="19"/>
        <end position="76"/>
    </location>
</feature>
<dbReference type="Pfam" id="PF04471">
    <property type="entry name" value="Mrr_cat"/>
    <property type="match status" value="1"/>
</dbReference>
<name>A0A7W4J8F5_9PROT</name>